<accession>A0A366XXK9</accession>
<feature type="domain" description="Core" evidence="1">
    <location>
        <begin position="1"/>
        <end position="105"/>
    </location>
</feature>
<dbReference type="InterPro" id="IPR000361">
    <property type="entry name" value="ATAP_core_dom"/>
</dbReference>
<reference evidence="2 3" key="1">
    <citation type="submission" date="2018-07" db="EMBL/GenBank/DDBJ databases">
        <title>Lottiidibacillus patelloidae gen. nov., sp. nov., isolated from the intestinal tract of a marine limpet and the reclassification of B. taeanensis BH030017T, B. algicola KMM 3737T and B. hwajinpoensis SW-72T as genus Lottiidibacillus.</title>
        <authorList>
            <person name="Liu R."/>
            <person name="Huang Z."/>
        </authorList>
    </citation>
    <scope>NUCLEOTIDE SEQUENCE [LARGE SCALE GENOMIC DNA]</scope>
    <source>
        <strain evidence="2 3">BH030017</strain>
    </source>
</reference>
<sequence>MNITFTEAAIHKLEPYFTRDPNGYLKIYYDTDGCGCVVNGVSFLWFVEKPAEDEVILSSNYKPVLMQKGKEVFFDEELKIDFKEQYQLFQLKSPNQMINPRMTFVDKY</sequence>
<evidence type="ECO:0000313" key="3">
    <source>
        <dbReference type="Proteomes" id="UP000253314"/>
    </source>
</evidence>
<organism evidence="2 3">
    <name type="scientific">Bacillus taeanensis</name>
    <dbReference type="NCBI Taxonomy" id="273032"/>
    <lineage>
        <taxon>Bacteria</taxon>
        <taxon>Bacillati</taxon>
        <taxon>Bacillota</taxon>
        <taxon>Bacilli</taxon>
        <taxon>Bacillales</taxon>
        <taxon>Bacillaceae</taxon>
        <taxon>Bacillus</taxon>
    </lineage>
</organism>
<evidence type="ECO:0000313" key="2">
    <source>
        <dbReference type="EMBL" id="RBW70386.1"/>
    </source>
</evidence>
<comment type="caution">
    <text evidence="2">The sequence shown here is derived from an EMBL/GenBank/DDBJ whole genome shotgun (WGS) entry which is preliminary data.</text>
</comment>
<dbReference type="InterPro" id="IPR035903">
    <property type="entry name" value="HesB-like_dom_sf"/>
</dbReference>
<dbReference type="Gene3D" id="2.60.300.12">
    <property type="entry name" value="HesB-like domain"/>
    <property type="match status" value="1"/>
</dbReference>
<keyword evidence="3" id="KW-1185">Reference proteome</keyword>
<proteinExistence type="predicted"/>
<dbReference type="OrthoDB" id="2361087at2"/>
<dbReference type="EMBL" id="QOCW01000005">
    <property type="protein sequence ID" value="RBW70386.1"/>
    <property type="molecule type" value="Genomic_DNA"/>
</dbReference>
<protein>
    <submittedName>
        <fullName evidence="2">Iron-sulfur cluster biosynthesis family protein</fullName>
    </submittedName>
</protein>
<dbReference type="SUPFAM" id="SSF89360">
    <property type="entry name" value="HesB-like domain"/>
    <property type="match status" value="1"/>
</dbReference>
<name>A0A366XXK9_9BACI</name>
<gene>
    <name evidence="2" type="ORF">DS031_07425</name>
</gene>
<dbReference type="RefSeq" id="WP_113805293.1">
    <property type="nucleotide sequence ID" value="NZ_QOCW01000005.1"/>
</dbReference>
<dbReference type="Proteomes" id="UP000253314">
    <property type="component" value="Unassembled WGS sequence"/>
</dbReference>
<evidence type="ECO:0000259" key="1">
    <source>
        <dbReference type="Pfam" id="PF01521"/>
    </source>
</evidence>
<dbReference type="AlphaFoldDB" id="A0A366XXK9"/>
<dbReference type="Pfam" id="PF01521">
    <property type="entry name" value="Fe-S_biosyn"/>
    <property type="match status" value="1"/>
</dbReference>